<dbReference type="InterPro" id="IPR036661">
    <property type="entry name" value="Luciferase-like_sf"/>
</dbReference>
<protein>
    <submittedName>
        <fullName evidence="3">TIGR03564 family F420-dependent LLM class oxidoreductase</fullName>
        <ecNumber evidence="3">1.-.-.-</ecNumber>
    </submittedName>
</protein>
<accession>A0A6H9YTA8</accession>
<evidence type="ECO:0000313" key="3">
    <source>
        <dbReference type="EMBL" id="KAB2346595.1"/>
    </source>
</evidence>
<dbReference type="EC" id="1.-.-.-" evidence="3"/>
<dbReference type="GO" id="GO:0016705">
    <property type="term" value="F:oxidoreductase activity, acting on paired donors, with incorporation or reduction of molecular oxygen"/>
    <property type="evidence" value="ECO:0007669"/>
    <property type="project" value="InterPro"/>
</dbReference>
<reference evidence="3 4" key="1">
    <citation type="submission" date="2019-09" db="EMBL/GenBank/DDBJ databases">
        <title>Actinomadura physcomitrii sp. nov., a novel actinomycete isolated from moss [Physcomitrium sphaericum (Ludw) Fuernr].</title>
        <authorList>
            <person name="Zhuang X."/>
            <person name="Liu C."/>
        </authorList>
    </citation>
    <scope>NUCLEOTIDE SEQUENCE [LARGE SCALE GENOMIC DNA]</scope>
    <source>
        <strain evidence="3 4">HMC1</strain>
    </source>
</reference>
<dbReference type="Pfam" id="PF00296">
    <property type="entry name" value="Bac_luciferase"/>
    <property type="match status" value="1"/>
</dbReference>
<evidence type="ECO:0000259" key="2">
    <source>
        <dbReference type="Pfam" id="PF00296"/>
    </source>
</evidence>
<dbReference type="Proteomes" id="UP000468735">
    <property type="component" value="Unassembled WGS sequence"/>
</dbReference>
<dbReference type="NCBIfam" id="TIGR03564">
    <property type="entry name" value="F420_MSMEG_4879"/>
    <property type="match status" value="1"/>
</dbReference>
<dbReference type="SUPFAM" id="SSF51679">
    <property type="entry name" value="Bacterial luciferase-like"/>
    <property type="match status" value="1"/>
</dbReference>
<dbReference type="InterPro" id="IPR019910">
    <property type="entry name" value="Lucif-like_OxRdtase_MSMEG_4879"/>
</dbReference>
<keyword evidence="1 3" id="KW-0560">Oxidoreductase</keyword>
<dbReference type="Gene3D" id="3.20.20.30">
    <property type="entry name" value="Luciferase-like domain"/>
    <property type="match status" value="1"/>
</dbReference>
<dbReference type="InterPro" id="IPR011251">
    <property type="entry name" value="Luciferase-like_dom"/>
</dbReference>
<dbReference type="EMBL" id="WBMT01000011">
    <property type="protein sequence ID" value="KAB2346595.1"/>
    <property type="molecule type" value="Genomic_DNA"/>
</dbReference>
<keyword evidence="4" id="KW-1185">Reference proteome</keyword>
<name>A0A6H9YTA8_9ACTN</name>
<proteinExistence type="predicted"/>
<comment type="caution">
    <text evidence="3">The sequence shown here is derived from an EMBL/GenBank/DDBJ whole genome shotgun (WGS) entry which is preliminary data.</text>
</comment>
<dbReference type="OrthoDB" id="7054907at2"/>
<dbReference type="PANTHER" id="PTHR43244:SF1">
    <property type="entry name" value="5,10-METHYLENETETRAHYDROMETHANOPTERIN REDUCTASE"/>
    <property type="match status" value="1"/>
</dbReference>
<dbReference type="PANTHER" id="PTHR43244">
    <property type="match status" value="1"/>
</dbReference>
<dbReference type="InterPro" id="IPR050564">
    <property type="entry name" value="F420-G6PD/mer"/>
</dbReference>
<dbReference type="AlphaFoldDB" id="A0A6H9YTA8"/>
<evidence type="ECO:0000313" key="4">
    <source>
        <dbReference type="Proteomes" id="UP000468735"/>
    </source>
</evidence>
<dbReference type="CDD" id="cd01097">
    <property type="entry name" value="Tetrahydromethanopterin_reductase"/>
    <property type="match status" value="1"/>
</dbReference>
<evidence type="ECO:0000256" key="1">
    <source>
        <dbReference type="ARBA" id="ARBA00023002"/>
    </source>
</evidence>
<feature type="domain" description="Luciferase-like" evidence="2">
    <location>
        <begin position="12"/>
        <end position="275"/>
    </location>
</feature>
<organism evidence="3 4">
    <name type="scientific">Actinomadura rudentiformis</name>
    <dbReference type="NCBI Taxonomy" id="359158"/>
    <lineage>
        <taxon>Bacteria</taxon>
        <taxon>Bacillati</taxon>
        <taxon>Actinomycetota</taxon>
        <taxon>Actinomycetes</taxon>
        <taxon>Streptosporangiales</taxon>
        <taxon>Thermomonosporaceae</taxon>
        <taxon>Actinomadura</taxon>
    </lineage>
</organism>
<dbReference type="RefSeq" id="WP_151563709.1">
    <property type="nucleotide sequence ID" value="NZ_WBMT01000011.1"/>
</dbReference>
<sequence>MRIGLFVDELGMSLDAVVEKTREVAEAGFTGAWFAQRHGWDALTTLAIAGRTAPGIELGTSIVPTIPRHPLAMAAQALTIQAATGNRLTLGLGVSHRYIVEDGFGMSFDRPALRMREYLTALGPLLHGESVAYEGETLKAEGGVLAPGAKPPAVLIAALGPAMLRIAGELTDGAIVLWSGPEVIADYFVPTITKAAAGAGRPAPRVVVSPFVAVTDDPDARRTWIAENFGRAAQVPAYRAVMERGGAAGVEDTIVVGDEATVEREIRRLADAGTTDLIPIPFGPEEEQARTIAFLADLAGDARE</sequence>
<gene>
    <name evidence="3" type="ORF">F8566_24465</name>
</gene>